<dbReference type="Proteomes" id="UP000016922">
    <property type="component" value="Unassembled WGS sequence"/>
</dbReference>
<feature type="compositionally biased region" description="Basic and acidic residues" evidence="5">
    <location>
        <begin position="235"/>
        <end position="247"/>
    </location>
</feature>
<feature type="transmembrane region" description="Helical" evidence="6">
    <location>
        <begin position="86"/>
        <end position="107"/>
    </location>
</feature>
<dbReference type="EMBL" id="KE145359">
    <property type="protein sequence ID" value="EPE32517.1"/>
    <property type="molecule type" value="Genomic_DNA"/>
</dbReference>
<proteinExistence type="predicted"/>
<sequence length="282" mass="30991">MGPRSATDATRFTSTTPHVSAKLPPTSSSKNTKAFPSRQPGPPGETPQEKVKRLRAAANRAREADVSQFDKLIVRGRVWADRAHRFTALGLIAATFICGGVTFYALGDMMVHNRRKRAEFFTEQKALKASAIQTAKQALDQGVATEDQLAFLRREEEHDAQLAAAAKAKAAKKGIFKKSKEWLFSGLKKEEGVELAENNEREISHGEISEEGSSIKERASDVSRAIGQTQSAISDKTKGAFEEEKQRQRVGGPLDRLGTATESDMDEDKPKSGGWTSFMVRR</sequence>
<keyword evidence="4 6" id="KW-0472">Membrane</keyword>
<dbReference type="Pfam" id="PF14880">
    <property type="entry name" value="COX14"/>
    <property type="match status" value="1"/>
</dbReference>
<protein>
    <submittedName>
        <fullName evidence="7">Uncharacterized protein</fullName>
    </submittedName>
</protein>
<accession>S3D1T2</accession>
<dbReference type="OrthoDB" id="4205486at2759"/>
<evidence type="ECO:0000256" key="2">
    <source>
        <dbReference type="ARBA" id="ARBA00022692"/>
    </source>
</evidence>
<evidence type="ECO:0000256" key="6">
    <source>
        <dbReference type="SAM" id="Phobius"/>
    </source>
</evidence>
<feature type="compositionally biased region" description="Polar residues" evidence="5">
    <location>
        <begin position="7"/>
        <end position="18"/>
    </location>
</feature>
<evidence type="ECO:0000313" key="8">
    <source>
        <dbReference type="Proteomes" id="UP000016922"/>
    </source>
</evidence>
<keyword evidence="2 6" id="KW-0812">Transmembrane</keyword>
<dbReference type="HOGENOM" id="CLU_052684_1_0_1"/>
<keyword evidence="8" id="KW-1185">Reference proteome</keyword>
<dbReference type="GO" id="GO:0016020">
    <property type="term" value="C:membrane"/>
    <property type="evidence" value="ECO:0007669"/>
    <property type="project" value="UniProtKB-SubCell"/>
</dbReference>
<dbReference type="RefSeq" id="XP_008080529.1">
    <property type="nucleotide sequence ID" value="XM_008082338.1"/>
</dbReference>
<dbReference type="eggNOG" id="ENOG502S3II">
    <property type="taxonomic scope" value="Eukaryota"/>
</dbReference>
<gene>
    <name evidence="7" type="ORF">GLAREA_07651</name>
</gene>
<organism evidence="7 8">
    <name type="scientific">Glarea lozoyensis (strain ATCC 20868 / MF5171)</name>
    <dbReference type="NCBI Taxonomy" id="1116229"/>
    <lineage>
        <taxon>Eukaryota</taxon>
        <taxon>Fungi</taxon>
        <taxon>Dikarya</taxon>
        <taxon>Ascomycota</taxon>
        <taxon>Pezizomycotina</taxon>
        <taxon>Leotiomycetes</taxon>
        <taxon>Helotiales</taxon>
        <taxon>Helotiaceae</taxon>
        <taxon>Glarea</taxon>
    </lineage>
</organism>
<evidence type="ECO:0000256" key="5">
    <source>
        <dbReference type="SAM" id="MobiDB-lite"/>
    </source>
</evidence>
<feature type="region of interest" description="Disordered" evidence="5">
    <location>
        <begin position="224"/>
        <end position="282"/>
    </location>
</feature>
<dbReference type="GeneID" id="19466703"/>
<dbReference type="AlphaFoldDB" id="S3D1T2"/>
<dbReference type="OMA" id="VSVYSVW"/>
<feature type="region of interest" description="Disordered" evidence="5">
    <location>
        <begin position="198"/>
        <end position="217"/>
    </location>
</feature>
<dbReference type="InterPro" id="IPR029208">
    <property type="entry name" value="COX14"/>
</dbReference>
<comment type="subcellular location">
    <subcellularLocation>
        <location evidence="1">Membrane</location>
        <topology evidence="1">Single-pass membrane protein</topology>
    </subcellularLocation>
</comment>
<feature type="compositionally biased region" description="Polar residues" evidence="5">
    <location>
        <begin position="25"/>
        <end position="34"/>
    </location>
</feature>
<evidence type="ECO:0000256" key="4">
    <source>
        <dbReference type="ARBA" id="ARBA00023136"/>
    </source>
</evidence>
<name>S3D1T2_GLAL2</name>
<dbReference type="KEGG" id="glz:GLAREA_07651"/>
<feature type="region of interest" description="Disordered" evidence="5">
    <location>
        <begin position="1"/>
        <end position="49"/>
    </location>
</feature>
<keyword evidence="3 6" id="KW-1133">Transmembrane helix</keyword>
<evidence type="ECO:0000313" key="7">
    <source>
        <dbReference type="EMBL" id="EPE32517.1"/>
    </source>
</evidence>
<evidence type="ECO:0000256" key="3">
    <source>
        <dbReference type="ARBA" id="ARBA00022989"/>
    </source>
</evidence>
<evidence type="ECO:0000256" key="1">
    <source>
        <dbReference type="ARBA" id="ARBA00004167"/>
    </source>
</evidence>
<reference evidence="7 8" key="1">
    <citation type="journal article" date="2013" name="BMC Genomics">
        <title>Genomics-driven discovery of the pneumocandin biosynthetic gene cluster in the fungus Glarea lozoyensis.</title>
        <authorList>
            <person name="Chen L."/>
            <person name="Yue Q."/>
            <person name="Zhang X."/>
            <person name="Xiang M."/>
            <person name="Wang C."/>
            <person name="Li S."/>
            <person name="Che Y."/>
            <person name="Ortiz-Lopez F.J."/>
            <person name="Bills G.F."/>
            <person name="Liu X."/>
            <person name="An Z."/>
        </authorList>
    </citation>
    <scope>NUCLEOTIDE SEQUENCE [LARGE SCALE GENOMIC DNA]</scope>
    <source>
        <strain evidence="8">ATCC 20868 / MF5171</strain>
    </source>
</reference>